<dbReference type="SUPFAM" id="SSF50249">
    <property type="entry name" value="Nucleic acid-binding proteins"/>
    <property type="match status" value="2"/>
</dbReference>
<keyword evidence="4 8" id="KW-0378">Hydrolase</keyword>
<dbReference type="Pfam" id="PF17216">
    <property type="entry name" value="Rrp44_CSD1"/>
    <property type="match status" value="1"/>
</dbReference>
<accession>A0ABR2WBC1</accession>
<evidence type="ECO:0000313" key="12">
    <source>
        <dbReference type="Proteomes" id="UP001479436"/>
    </source>
</evidence>
<feature type="compositionally biased region" description="Basic and acidic residues" evidence="9">
    <location>
        <begin position="294"/>
        <end position="309"/>
    </location>
</feature>
<keyword evidence="3 8" id="KW-0479">Metal-binding</keyword>
<dbReference type="PANTHER" id="PTHR23355">
    <property type="entry name" value="RIBONUCLEASE"/>
    <property type="match status" value="1"/>
</dbReference>
<dbReference type="InterPro" id="IPR041093">
    <property type="entry name" value="Dis3l2-like_C"/>
</dbReference>
<evidence type="ECO:0000313" key="11">
    <source>
        <dbReference type="EMBL" id="KAK9729367.1"/>
    </source>
</evidence>
<feature type="compositionally biased region" description="Basic and acidic residues" evidence="9">
    <location>
        <begin position="316"/>
        <end position="347"/>
    </location>
</feature>
<evidence type="ECO:0000256" key="3">
    <source>
        <dbReference type="ARBA" id="ARBA00022723"/>
    </source>
</evidence>
<comment type="caution">
    <text evidence="11">The sequence shown here is derived from an EMBL/GenBank/DDBJ whole genome shotgun (WGS) entry which is preliminary data.</text>
</comment>
<keyword evidence="1 8" id="KW-0963">Cytoplasm</keyword>
<comment type="cofactor">
    <cofactor evidence="8">
        <name>Mg(2+)</name>
        <dbReference type="ChEBI" id="CHEBI:18420"/>
    </cofactor>
    <cofactor evidence="8">
        <name>Mn(2+)</name>
        <dbReference type="ChEBI" id="CHEBI:29035"/>
    </cofactor>
</comment>
<keyword evidence="6 8" id="KW-0460">Magnesium</keyword>
<feature type="compositionally biased region" description="Low complexity" evidence="9">
    <location>
        <begin position="179"/>
        <end position="196"/>
    </location>
</feature>
<feature type="compositionally biased region" description="Polar residues" evidence="9">
    <location>
        <begin position="248"/>
        <end position="258"/>
    </location>
</feature>
<keyword evidence="8" id="KW-0464">Manganese</keyword>
<name>A0ABR2WBC1_9FUNG</name>
<feature type="compositionally biased region" description="Low complexity" evidence="9">
    <location>
        <begin position="93"/>
        <end position="105"/>
    </location>
</feature>
<feature type="region of interest" description="Disordered" evidence="9">
    <location>
        <begin position="1"/>
        <end position="34"/>
    </location>
</feature>
<feature type="binding site" evidence="8">
    <location>
        <position position="632"/>
    </location>
    <ligand>
        <name>Mg(2+)</name>
        <dbReference type="ChEBI" id="CHEBI:18420"/>
    </ligand>
</feature>
<dbReference type="Gene3D" id="2.40.50.700">
    <property type="match status" value="1"/>
</dbReference>
<evidence type="ECO:0000256" key="8">
    <source>
        <dbReference type="HAMAP-Rule" id="MF_03045"/>
    </source>
</evidence>
<evidence type="ECO:0000256" key="9">
    <source>
        <dbReference type="SAM" id="MobiDB-lite"/>
    </source>
</evidence>
<dbReference type="PROSITE" id="PS01175">
    <property type="entry name" value="RIBONUCLEASE_II"/>
    <property type="match status" value="1"/>
</dbReference>
<dbReference type="InterPro" id="IPR001900">
    <property type="entry name" value="RNase_II/R"/>
</dbReference>
<evidence type="ECO:0000256" key="1">
    <source>
        <dbReference type="ARBA" id="ARBA00022490"/>
    </source>
</evidence>
<organism evidence="11 12">
    <name type="scientific">Basidiobolus ranarum</name>
    <dbReference type="NCBI Taxonomy" id="34480"/>
    <lineage>
        <taxon>Eukaryota</taxon>
        <taxon>Fungi</taxon>
        <taxon>Fungi incertae sedis</taxon>
        <taxon>Zoopagomycota</taxon>
        <taxon>Entomophthoromycotina</taxon>
        <taxon>Basidiobolomycetes</taxon>
        <taxon>Basidiobolales</taxon>
        <taxon>Basidiobolaceae</taxon>
        <taxon>Basidiobolus</taxon>
    </lineage>
</organism>
<feature type="compositionally biased region" description="Basic and acidic residues" evidence="9">
    <location>
        <begin position="152"/>
        <end position="166"/>
    </location>
</feature>
<evidence type="ECO:0000256" key="6">
    <source>
        <dbReference type="ARBA" id="ARBA00022842"/>
    </source>
</evidence>
<evidence type="ECO:0000256" key="4">
    <source>
        <dbReference type="ARBA" id="ARBA00022801"/>
    </source>
</evidence>
<keyword evidence="7 8" id="KW-0694">RNA-binding</keyword>
<feature type="compositionally biased region" description="Polar residues" evidence="9">
    <location>
        <begin position="1"/>
        <end position="13"/>
    </location>
</feature>
<evidence type="ECO:0000256" key="2">
    <source>
        <dbReference type="ARBA" id="ARBA00022722"/>
    </source>
</evidence>
<dbReference type="InterPro" id="IPR028591">
    <property type="entry name" value="DIS3L2"/>
</dbReference>
<feature type="site" description="Important for catalytic activity" evidence="8">
    <location>
        <position position="631"/>
    </location>
</feature>
<dbReference type="HAMAP" id="MF_03045">
    <property type="entry name" value="DIS3L2"/>
    <property type="match status" value="1"/>
</dbReference>
<evidence type="ECO:0000256" key="5">
    <source>
        <dbReference type="ARBA" id="ARBA00022839"/>
    </source>
</evidence>
<feature type="binding site" evidence="8">
    <location>
        <position position="623"/>
    </location>
    <ligand>
        <name>Mg(2+)</name>
        <dbReference type="ChEBI" id="CHEBI:18420"/>
    </ligand>
</feature>
<comment type="similarity">
    <text evidence="8">Belongs to the RNR ribonuclease family. DIS3L2 subfamily.</text>
</comment>
<comment type="function">
    <text evidence="8">3'-5'-exoribonuclease that specifically recognizes RNAs polyuridylated at their 3' end and mediates their degradation. Component of an exosome-independent RNA degradation pathway that mediates degradation of cytoplasmic mRNAs that have been deadenylated and subsequently uridylated at their 3'.</text>
</comment>
<dbReference type="EC" id="3.1.13.-" evidence="8"/>
<feature type="compositionally biased region" description="Polar residues" evidence="9">
    <location>
        <begin position="22"/>
        <end position="34"/>
    </location>
</feature>
<feature type="region of interest" description="Disordered" evidence="9">
    <location>
        <begin position="46"/>
        <end position="166"/>
    </location>
</feature>
<dbReference type="InterPro" id="IPR012340">
    <property type="entry name" value="NA-bd_OB-fold"/>
</dbReference>
<dbReference type="Gene3D" id="2.40.50.690">
    <property type="match status" value="1"/>
</dbReference>
<dbReference type="Pfam" id="PF17877">
    <property type="entry name" value="Dis3l2_C_term"/>
    <property type="match status" value="1"/>
</dbReference>
<dbReference type="EMBL" id="JASJQH010006881">
    <property type="protein sequence ID" value="KAK9729367.1"/>
    <property type="molecule type" value="Genomic_DNA"/>
</dbReference>
<dbReference type="Gene3D" id="2.40.50.140">
    <property type="entry name" value="Nucleic acid-binding proteins"/>
    <property type="match status" value="1"/>
</dbReference>
<keyword evidence="5 8" id="KW-0269">Exonuclease</keyword>
<feature type="compositionally biased region" description="Basic and acidic residues" evidence="9">
    <location>
        <begin position="70"/>
        <end position="88"/>
    </location>
</feature>
<protein>
    <recommendedName>
        <fullName evidence="8">DIS3-like exonuclease 2</fullName>
        <ecNumber evidence="8">3.1.13.-</ecNumber>
    </recommendedName>
</protein>
<dbReference type="Pfam" id="PF17849">
    <property type="entry name" value="OB_Dis3"/>
    <property type="match status" value="1"/>
</dbReference>
<evidence type="ECO:0000256" key="7">
    <source>
        <dbReference type="ARBA" id="ARBA00022884"/>
    </source>
</evidence>
<dbReference type="InterPro" id="IPR033771">
    <property type="entry name" value="Rrp44_CSD1"/>
</dbReference>
<keyword evidence="2 8" id="KW-0540">Nuclease</keyword>
<gene>
    <name evidence="11" type="ORF">K7432_000332</name>
</gene>
<dbReference type="InterPro" id="IPR050180">
    <property type="entry name" value="RNR_Ribonuclease"/>
</dbReference>
<keyword evidence="12" id="KW-1185">Reference proteome</keyword>
<feature type="region of interest" description="Disordered" evidence="9">
    <location>
        <begin position="178"/>
        <end position="359"/>
    </location>
</feature>
<dbReference type="InterPro" id="IPR041505">
    <property type="entry name" value="Dis3_CSD2"/>
</dbReference>
<sequence length="1196" mass="134756">MNISNRDSSSRGSKTSRKLFSDSPSPFPTNNSTELEIIDYDTLSVISSQETTSRPSKKSQKTPSKAKGVTKKELNSSKTTFNEDHHAVPFDYSTLNSQSSLSSSNKPKRTRKINPNKDNKVLEIPPEDVATETNEAGQVTKEKNISKPRSKQKGDKKPTQVIEHDVENLTSSLINISLNATETNNSQTTSSKSSAKSNKKSRETKPRTPRKTTTKSESKDKANDKSSEKAKSDKAKESLDLQREESSTAKTLDLSENSAEQRGDTELITKKEESRKTRGKNSTSTHAQRPTMKANKELAQEHSLSENRTPRKQSRQKNELGDKKTPKSQDRLKSASKRSERTPKHSTTDATPTSHSRRSRRRCIYEEYLTPNALKAALEKKLIHQGILRINKRNRSDAYVTSDAFEQDIYICGARLRNRALNGDSVAVVLLSGEKLDHAKEQRVLDAEKRGRVLYDVENEAKLLFGEVVYIFERGDGNKYSGVLMLDRPNGQGDPSNNRRKGNAEVAWFIPADKRVPYIIIPSEDIPKDFFKDPEAYRNQIVVASIKHWASSSMFPFGKIVRKVGTIGNVLTETEALLADNNVRTDDFSSQVKKCLPQTPWTIPETEIQRRRDLRQERIFTIDPATAKDLDDAVSCRRLPDGNLEIGVHIADVSFFVKPDTALDREAKLRATTVYLVQKAIPMLPNVLCQDLCSLNPGVDRLAFSVMWKMTPDAKVLDVWFGRTVISSCCRLAYEQAQEVILGNPLDPNVTLYNQPKNEVESDIKTFYNLSQIMRKRRFENGALSINSIRLNFHLDSDGIPITCQVYDLKESNRLIEEFMLLANISVAQKITAAYPEQAFLRRHAPPLEKRMSEFVKIAKDLGYDINSDTAGALQESLNSIDSPSIKHVLQALCIKPMQRAKYFCAGSLDPSKYQHYALSVPLYTHFTSPIRRYADVIVHRELQSILLGNEEFQLPADKIQKIADNCNTKKDAAKNAQEMSSHIYLAVYLYNLTQSHGPIVCNAVVIDVVEKGFDVLVPEFGIEQRIYIDKLPVESSNWDSDNKTFKIQWKKDTQVHIPKDEPSEDLTELLQDISFDDACLDDMDGDISGDEEDYAHLSGIDFDDPLEESYEDEEIHFEDDIEKMAKTTPSVKPEEDIPKLQPSQNKFFDSNQDIELSGDIQTIRILGNVKVLITSNISKSPAIINVIATNPLVPI</sequence>
<comment type="subcellular location">
    <subcellularLocation>
        <location evidence="8">Cytoplasm</location>
    </subcellularLocation>
    <subcellularLocation>
        <location evidence="8">Cytoplasm</location>
        <location evidence="8">P-body</location>
    </subcellularLocation>
</comment>
<dbReference type="Proteomes" id="UP001479436">
    <property type="component" value="Unassembled WGS sequence"/>
</dbReference>
<reference evidence="11 12" key="1">
    <citation type="submission" date="2023-04" db="EMBL/GenBank/DDBJ databases">
        <title>Genome of Basidiobolus ranarum AG-B5.</title>
        <authorList>
            <person name="Stajich J.E."/>
            <person name="Carter-House D."/>
            <person name="Gryganskyi A."/>
        </authorList>
    </citation>
    <scope>NUCLEOTIDE SEQUENCE [LARGE SCALE GENOMIC DNA]</scope>
    <source>
        <strain evidence="11 12">AG-B5</strain>
    </source>
</reference>
<evidence type="ECO:0000259" key="10">
    <source>
        <dbReference type="SMART" id="SM00955"/>
    </source>
</evidence>
<dbReference type="Pfam" id="PF00773">
    <property type="entry name" value="RNB"/>
    <property type="match status" value="1"/>
</dbReference>
<proteinExistence type="inferred from homology"/>
<feature type="compositionally biased region" description="Basic and acidic residues" evidence="9">
    <location>
        <begin position="259"/>
        <end position="276"/>
    </location>
</feature>
<feature type="compositionally biased region" description="Basic and acidic residues" evidence="9">
    <location>
        <begin position="214"/>
        <end position="247"/>
    </location>
</feature>
<dbReference type="SMART" id="SM00955">
    <property type="entry name" value="RNB"/>
    <property type="match status" value="1"/>
</dbReference>
<feature type="domain" description="RNB" evidence="10">
    <location>
        <begin position="611"/>
        <end position="949"/>
    </location>
</feature>
<dbReference type="InterPro" id="IPR022966">
    <property type="entry name" value="RNase_II/R_CS"/>
</dbReference>
<dbReference type="PANTHER" id="PTHR23355:SF9">
    <property type="entry name" value="DIS3-LIKE EXONUCLEASE 2"/>
    <property type="match status" value="1"/>
</dbReference>